<feature type="compositionally biased region" description="Basic and acidic residues" evidence="6">
    <location>
        <begin position="352"/>
        <end position="367"/>
    </location>
</feature>
<protein>
    <submittedName>
        <fullName evidence="9">Uncharacterized protein isoform X2</fullName>
    </submittedName>
</protein>
<feature type="region of interest" description="Disordered" evidence="6">
    <location>
        <begin position="1173"/>
        <end position="1195"/>
    </location>
</feature>
<comment type="subcellular location">
    <subcellularLocation>
        <location evidence="1">Nucleus</location>
    </subcellularLocation>
</comment>
<evidence type="ECO:0000256" key="4">
    <source>
        <dbReference type="ARBA" id="ARBA00023163"/>
    </source>
</evidence>
<feature type="domain" description="TF-B3" evidence="7">
    <location>
        <begin position="43"/>
        <end position="136"/>
    </location>
</feature>
<gene>
    <name evidence="9" type="primary">LOC110782465</name>
</gene>
<dbReference type="SMART" id="SM01019">
    <property type="entry name" value="B3"/>
    <property type="match status" value="1"/>
</dbReference>
<feature type="region of interest" description="Disordered" evidence="6">
    <location>
        <begin position="712"/>
        <end position="791"/>
    </location>
</feature>
<feature type="compositionally biased region" description="Low complexity" evidence="6">
    <location>
        <begin position="726"/>
        <end position="735"/>
    </location>
</feature>
<evidence type="ECO:0000256" key="2">
    <source>
        <dbReference type="ARBA" id="ARBA00023015"/>
    </source>
</evidence>
<feature type="region of interest" description="Disordered" evidence="6">
    <location>
        <begin position="153"/>
        <end position="182"/>
    </location>
</feature>
<organism evidence="8 9">
    <name type="scientific">Spinacia oleracea</name>
    <name type="common">Spinach</name>
    <dbReference type="NCBI Taxonomy" id="3562"/>
    <lineage>
        <taxon>Eukaryota</taxon>
        <taxon>Viridiplantae</taxon>
        <taxon>Streptophyta</taxon>
        <taxon>Embryophyta</taxon>
        <taxon>Tracheophyta</taxon>
        <taxon>Spermatophyta</taxon>
        <taxon>Magnoliopsida</taxon>
        <taxon>eudicotyledons</taxon>
        <taxon>Gunneridae</taxon>
        <taxon>Pentapetalae</taxon>
        <taxon>Caryophyllales</taxon>
        <taxon>Chenopodiaceae</taxon>
        <taxon>Chenopodioideae</taxon>
        <taxon>Anserineae</taxon>
        <taxon>Spinacia</taxon>
    </lineage>
</organism>
<dbReference type="RefSeq" id="XP_056694283.1">
    <property type="nucleotide sequence ID" value="XM_056838305.1"/>
</dbReference>
<name>A0ABM3RF91_SPIOL</name>
<feature type="compositionally biased region" description="Polar residues" evidence="6">
    <location>
        <begin position="153"/>
        <end position="163"/>
    </location>
</feature>
<keyword evidence="8" id="KW-1185">Reference proteome</keyword>
<evidence type="ECO:0000256" key="1">
    <source>
        <dbReference type="ARBA" id="ARBA00004123"/>
    </source>
</evidence>
<feature type="region of interest" description="Disordered" evidence="6">
    <location>
        <begin position="884"/>
        <end position="903"/>
    </location>
</feature>
<accession>A0ABM3RF91</accession>
<feature type="region of interest" description="Disordered" evidence="6">
    <location>
        <begin position="805"/>
        <end position="825"/>
    </location>
</feature>
<evidence type="ECO:0000259" key="7">
    <source>
        <dbReference type="PROSITE" id="PS50863"/>
    </source>
</evidence>
<dbReference type="Gene3D" id="2.40.330.10">
    <property type="entry name" value="DNA-binding pseudobarrel domain"/>
    <property type="match status" value="1"/>
</dbReference>
<reference evidence="9" key="2">
    <citation type="submission" date="2025-08" db="UniProtKB">
        <authorList>
            <consortium name="RefSeq"/>
        </authorList>
    </citation>
    <scope>IDENTIFICATION</scope>
    <source>
        <tissue evidence="9">Leaf</tissue>
    </source>
</reference>
<keyword evidence="5" id="KW-0539">Nucleus</keyword>
<dbReference type="InterPro" id="IPR003340">
    <property type="entry name" value="B3_DNA-bd"/>
</dbReference>
<evidence type="ECO:0000256" key="6">
    <source>
        <dbReference type="SAM" id="MobiDB-lite"/>
    </source>
</evidence>
<feature type="compositionally biased region" description="Polar residues" evidence="6">
    <location>
        <begin position="805"/>
        <end position="815"/>
    </location>
</feature>
<dbReference type="PROSITE" id="PS50863">
    <property type="entry name" value="B3"/>
    <property type="match status" value="1"/>
</dbReference>
<sequence>MEILTTWCLQLCQMDCKVDPSGECSRNGLLIHREKHGLSPRIPPFFKVMFGKNFSQHLFVPPKFSELLRSSVGEKAYLEDSTGQKWAVALSDVLGSLAFQKGWDEFTKDHGLELGDFLLFRYTTESCFFVEIYGRDGYEKTYPGVQSFKNKIPKTTSNSITRKSPSDPLYEKRKPSQENDRSNVCAVSRSKVDISDNIRIHDDVNDVQNSLVVEENVQSQEFSIERPQLVPKVDFLVEPCFLIDRETSFSREDDRERLFDLSALELPGIKPSFTSKKAGAFHEAHTGDASIDTKNSPLIGALHEAHTGDASIDTNKSPLIQGAFHKAHTGDATIDTKKSLLIQENVVPSKNYEDKSEVQINEDEPKSGDPILEQPSKASSSSKEVEDDEGNQIPYRDNDNMMPSSSNNVELTFMMGPHIKPSTTTEVTRTNDIPSFLEENDNVIPESMNNDEETLIPHGKPSSIIPPSKKWGRLKSTISKIVAKKKTGGKWVPGGPSKPSLAEGDSRAKKKAYPVLVKELVDELCSIRRDWIADAGFWSISDPKVEFRVEPCFPTNRETSFAGKDDRERLFNLSALELPDMKPSFTSKKAGAFHGTHTGDASINKKQSPLIISAFHEAHTGDSSIDTNKSALLQSASHNAHTGDASIDKNKSPISLGAFHEAHTGDASIGTMKTPLIQENVVPSKNNEEKLPSSVSKPFLSVSPSLNLCSRSVPPSKTIRESHTCEPSAASGNSEENSEVEMQINEDEPKSRDPILEQSSKVSSSSKEVEDNEGSFHGDNDNVRLSSSNIAEQTFVMRPHIKPSTTKEVTNTHDISSFPEENDNVIPVSMKNDEETLIPHGKPSTTAQDLATPLNGGPVIHNNPPSKKRGRPKKIISEIEAKNKTPGKWVPGGPGRPPLGQGESKAKMQHSALRTYPGLVKELVDELCPIRRDWVVGAGFGSILDLKITKVNRYFMTWLEGRWDWKRQVLRIREDYEIVIDEKMISWITGVPIGSYNFPKRRTENKELTQLEKEYYGKKGIDYVRVYNKCLLELDDKDVFLRHFVLLTFGSLFCMNKCNFITPKLLSILKKEYITDPSEWNWCGFLYDWIAGHGKEQGKASALILLIAYLDRIKYTATSRSWKTDSPRIGAWQTEDLIEVIAQDMGPDGSFGHSEVVRDVVYGEPYPVGKPLTPPPWFNRRGQNKVGKPIPSSNEALKVDNRPRILRNLRQRHHKIKTGTGI</sequence>
<reference evidence="8" key="1">
    <citation type="journal article" date="2021" name="Nat. Commun.">
        <title>Genomic analyses provide insights into spinach domestication and the genetic basis of agronomic traits.</title>
        <authorList>
            <person name="Cai X."/>
            <person name="Sun X."/>
            <person name="Xu C."/>
            <person name="Sun H."/>
            <person name="Wang X."/>
            <person name="Ge C."/>
            <person name="Zhang Z."/>
            <person name="Wang Q."/>
            <person name="Fei Z."/>
            <person name="Jiao C."/>
            <person name="Wang Q."/>
        </authorList>
    </citation>
    <scope>NUCLEOTIDE SEQUENCE [LARGE SCALE GENOMIC DNA]</scope>
    <source>
        <strain evidence="8">cv. Varoflay</strain>
    </source>
</reference>
<feature type="region of interest" description="Disordered" evidence="6">
    <location>
        <begin position="486"/>
        <end position="506"/>
    </location>
</feature>
<feature type="compositionally biased region" description="Basic and acidic residues" evidence="6">
    <location>
        <begin position="169"/>
        <end position="181"/>
    </location>
</feature>
<dbReference type="CDD" id="cd10017">
    <property type="entry name" value="B3_DNA"/>
    <property type="match status" value="1"/>
</dbReference>
<evidence type="ECO:0000313" key="9">
    <source>
        <dbReference type="RefSeq" id="XP_056694283.1"/>
    </source>
</evidence>
<dbReference type="GeneID" id="110782465"/>
<evidence type="ECO:0000256" key="3">
    <source>
        <dbReference type="ARBA" id="ARBA00023125"/>
    </source>
</evidence>
<keyword evidence="2" id="KW-0805">Transcription regulation</keyword>
<dbReference type="Proteomes" id="UP000813463">
    <property type="component" value="Chromosome 3"/>
</dbReference>
<keyword evidence="3" id="KW-0238">DNA-binding</keyword>
<proteinExistence type="predicted"/>
<feature type="region of interest" description="Disordered" evidence="6">
    <location>
        <begin position="352"/>
        <end position="407"/>
    </location>
</feature>
<dbReference type="Pfam" id="PF02362">
    <property type="entry name" value="B3"/>
    <property type="match status" value="1"/>
</dbReference>
<dbReference type="SUPFAM" id="SSF101936">
    <property type="entry name" value="DNA-binding pseudobarrel domain"/>
    <property type="match status" value="1"/>
</dbReference>
<keyword evidence="4" id="KW-0804">Transcription</keyword>
<evidence type="ECO:0000256" key="5">
    <source>
        <dbReference type="ARBA" id="ARBA00023242"/>
    </source>
</evidence>
<evidence type="ECO:0000313" key="8">
    <source>
        <dbReference type="Proteomes" id="UP000813463"/>
    </source>
</evidence>
<dbReference type="PANTHER" id="PTHR34835:SF82">
    <property type="entry name" value="OS01G0826651 PROTEIN"/>
    <property type="match status" value="1"/>
</dbReference>
<dbReference type="PANTHER" id="PTHR34835">
    <property type="entry name" value="OS07G0283600 PROTEIN-RELATED"/>
    <property type="match status" value="1"/>
</dbReference>
<dbReference type="InterPro" id="IPR015300">
    <property type="entry name" value="DNA-bd_pseudobarrel_sf"/>
</dbReference>